<reference evidence="2" key="1">
    <citation type="journal article" date="2020" name="mSystems">
        <title>Genome- and Community-Level Interaction Insights into Carbon Utilization and Element Cycling Functions of Hydrothermarchaeota in Hydrothermal Sediment.</title>
        <authorList>
            <person name="Zhou Z."/>
            <person name="Liu Y."/>
            <person name="Xu W."/>
            <person name="Pan J."/>
            <person name="Luo Z.H."/>
            <person name="Li M."/>
        </authorList>
    </citation>
    <scope>NUCLEOTIDE SEQUENCE [LARGE SCALE GENOMIC DNA]</scope>
    <source>
        <strain evidence="2">SpSt-402</strain>
    </source>
</reference>
<keyword evidence="1" id="KW-0732">Signal</keyword>
<dbReference type="AlphaFoldDB" id="A0A832H1G2"/>
<feature type="chain" id="PRO_5032585025" description="Secreted protein" evidence="1">
    <location>
        <begin position="28"/>
        <end position="85"/>
    </location>
</feature>
<protein>
    <recommendedName>
        <fullName evidence="3">Secreted protein</fullName>
    </recommendedName>
</protein>
<feature type="signal peptide" evidence="1">
    <location>
        <begin position="1"/>
        <end position="27"/>
    </location>
</feature>
<sequence>MNLAHLSLVVCPAIVAFASIAMQSVQAVELTDTAQPQANSEPLSSPAWAGSISNGLVSDPQVPRGCLCSRCLQSTERLQGQFPKF</sequence>
<evidence type="ECO:0000313" key="2">
    <source>
        <dbReference type="EMBL" id="HGW93397.1"/>
    </source>
</evidence>
<dbReference type="EMBL" id="DSRD01000241">
    <property type="protein sequence ID" value="HGW93397.1"/>
    <property type="molecule type" value="Genomic_DNA"/>
</dbReference>
<evidence type="ECO:0008006" key="3">
    <source>
        <dbReference type="Google" id="ProtNLM"/>
    </source>
</evidence>
<comment type="caution">
    <text evidence="2">The sequence shown here is derived from an EMBL/GenBank/DDBJ whole genome shotgun (WGS) entry which is preliminary data.</text>
</comment>
<gene>
    <name evidence="2" type="ORF">ENR47_03800</name>
</gene>
<proteinExistence type="predicted"/>
<organism evidence="2">
    <name type="scientific">Oscillatoriales cyanobacterium SpSt-402</name>
    <dbReference type="NCBI Taxonomy" id="2282168"/>
    <lineage>
        <taxon>Bacteria</taxon>
        <taxon>Bacillati</taxon>
        <taxon>Cyanobacteriota</taxon>
        <taxon>Cyanophyceae</taxon>
        <taxon>Oscillatoriophycideae</taxon>
        <taxon>Oscillatoriales</taxon>
    </lineage>
</organism>
<name>A0A832H1G2_9CYAN</name>
<accession>A0A832H1G2</accession>
<evidence type="ECO:0000256" key="1">
    <source>
        <dbReference type="SAM" id="SignalP"/>
    </source>
</evidence>